<name>A0ACB7SWV1_HYAAI</name>
<reference evidence="1" key="1">
    <citation type="submission" date="2020-05" db="EMBL/GenBank/DDBJ databases">
        <title>Large-scale comparative analyses of tick genomes elucidate their genetic diversity and vector capacities.</title>
        <authorList>
            <person name="Jia N."/>
            <person name="Wang J."/>
            <person name="Shi W."/>
            <person name="Du L."/>
            <person name="Sun Y."/>
            <person name="Zhan W."/>
            <person name="Jiang J."/>
            <person name="Wang Q."/>
            <person name="Zhang B."/>
            <person name="Ji P."/>
            <person name="Sakyi L.B."/>
            <person name="Cui X."/>
            <person name="Yuan T."/>
            <person name="Jiang B."/>
            <person name="Yang W."/>
            <person name="Lam T.T.-Y."/>
            <person name="Chang Q."/>
            <person name="Ding S."/>
            <person name="Wang X."/>
            <person name="Zhu J."/>
            <person name="Ruan X."/>
            <person name="Zhao L."/>
            <person name="Wei J."/>
            <person name="Que T."/>
            <person name="Du C."/>
            <person name="Cheng J."/>
            <person name="Dai P."/>
            <person name="Han X."/>
            <person name="Huang E."/>
            <person name="Gao Y."/>
            <person name="Liu J."/>
            <person name="Shao H."/>
            <person name="Ye R."/>
            <person name="Li L."/>
            <person name="Wei W."/>
            <person name="Wang X."/>
            <person name="Wang C."/>
            <person name="Yang T."/>
            <person name="Huo Q."/>
            <person name="Li W."/>
            <person name="Guo W."/>
            <person name="Chen H."/>
            <person name="Zhou L."/>
            <person name="Ni X."/>
            <person name="Tian J."/>
            <person name="Zhou Y."/>
            <person name="Sheng Y."/>
            <person name="Liu T."/>
            <person name="Pan Y."/>
            <person name="Xia L."/>
            <person name="Li J."/>
            <person name="Zhao F."/>
            <person name="Cao W."/>
        </authorList>
    </citation>
    <scope>NUCLEOTIDE SEQUENCE</scope>
    <source>
        <strain evidence="1">Hyas-2018</strain>
    </source>
</reference>
<accession>A0ACB7SWV1</accession>
<proteinExistence type="predicted"/>
<sequence>MTMVLLVLSNVVLIPVQASYFNSVDDEIFQWMFFSLVSDAVFAADIVFNFRTGVVVEEDYERVVMDPGYVARSYLRGFFLIDLVSTMPWDYLLALMLIVLDHQVDEGDASFAITVRLLHLTKFLKLLKLLRITRLVRYLDNVEQNYVSILTRTAKEDVCSRRSLADSIGGRKQTAMMAGTAAQQRVRRKALHSGDEKLQARVPVANQQQQPDVVGEPQFFYSNGVYLRLTNYIGLLLLIGHWNACLQFFVPRMQGFPPDSWVAKQDLVASGPVALNSTRCARALHLGKGKPWFEQYSWSIYNAISQMVSCGYGRSAAANVADAWLMCLGMASGTVGYALLLGLCASTIQTMDYSRRLLREKLKEVEDYMQCQKFPNKLRSRMRDYFENRYEGRVFDEAKILASLSDPLREEIVNHSIRTTVRTVPFFAQSEPTFVAELVSRLRREFFQPGDLIVKQDTVGHKMYFLQSGKVNIVHDNGEFVACAYPGAYFGEMCLLTRARRQANVVAETYCNVLSLSDEDFQQALEKHPLMRRALEALCAELGTPMNPVAMSSTHHTDPVH</sequence>
<evidence type="ECO:0000313" key="1">
    <source>
        <dbReference type="EMBL" id="KAH6938298.1"/>
    </source>
</evidence>
<comment type="caution">
    <text evidence="1">The sequence shown here is derived from an EMBL/GenBank/DDBJ whole genome shotgun (WGS) entry which is preliminary data.</text>
</comment>
<protein>
    <submittedName>
        <fullName evidence="1">Uncharacterized protein</fullName>
    </submittedName>
</protein>
<gene>
    <name evidence="1" type="ORF">HPB50_008356</name>
</gene>
<evidence type="ECO:0000313" key="2">
    <source>
        <dbReference type="Proteomes" id="UP000821845"/>
    </source>
</evidence>
<keyword evidence="2" id="KW-1185">Reference proteome</keyword>
<dbReference type="EMBL" id="CM023482">
    <property type="protein sequence ID" value="KAH6938298.1"/>
    <property type="molecule type" value="Genomic_DNA"/>
</dbReference>
<dbReference type="Proteomes" id="UP000821845">
    <property type="component" value="Chromosome 2"/>
</dbReference>
<organism evidence="1 2">
    <name type="scientific">Hyalomma asiaticum</name>
    <name type="common">Tick</name>
    <dbReference type="NCBI Taxonomy" id="266040"/>
    <lineage>
        <taxon>Eukaryota</taxon>
        <taxon>Metazoa</taxon>
        <taxon>Ecdysozoa</taxon>
        <taxon>Arthropoda</taxon>
        <taxon>Chelicerata</taxon>
        <taxon>Arachnida</taxon>
        <taxon>Acari</taxon>
        <taxon>Parasitiformes</taxon>
        <taxon>Ixodida</taxon>
        <taxon>Ixodoidea</taxon>
        <taxon>Ixodidae</taxon>
        <taxon>Hyalomminae</taxon>
        <taxon>Hyalomma</taxon>
    </lineage>
</organism>